<accession>A0A9X1NE63</accession>
<dbReference type="Pfam" id="PF07291">
    <property type="entry name" value="MauE"/>
    <property type="match status" value="1"/>
</dbReference>
<dbReference type="EMBL" id="JAJOMB010000004">
    <property type="protein sequence ID" value="MCD5311418.1"/>
    <property type="molecule type" value="Genomic_DNA"/>
</dbReference>
<evidence type="ECO:0000256" key="4">
    <source>
        <dbReference type="ARBA" id="ARBA00023136"/>
    </source>
</evidence>
<dbReference type="InterPro" id="IPR009908">
    <property type="entry name" value="Methylamine_util_MauE"/>
</dbReference>
<feature type="transmembrane region" description="Helical" evidence="5">
    <location>
        <begin position="57"/>
        <end position="77"/>
    </location>
</feature>
<evidence type="ECO:0000313" key="7">
    <source>
        <dbReference type="EMBL" id="MCD5311418.1"/>
    </source>
</evidence>
<dbReference type="PANTHER" id="PTHR33452:SF1">
    <property type="entry name" value="INNER MEMBRANE PROTEIN YPHA-RELATED"/>
    <property type="match status" value="1"/>
</dbReference>
<keyword evidence="2 5" id="KW-0812">Transmembrane</keyword>
<protein>
    <submittedName>
        <fullName evidence="7">DoxX family membrane protein</fullName>
    </submittedName>
</protein>
<evidence type="ECO:0000256" key="3">
    <source>
        <dbReference type="ARBA" id="ARBA00022989"/>
    </source>
</evidence>
<evidence type="ECO:0000256" key="2">
    <source>
        <dbReference type="ARBA" id="ARBA00022692"/>
    </source>
</evidence>
<dbReference type="Proteomes" id="UP001138997">
    <property type="component" value="Unassembled WGS sequence"/>
</dbReference>
<dbReference type="InterPro" id="IPR051907">
    <property type="entry name" value="DoxX-like_oxidoreductase"/>
</dbReference>
<gene>
    <name evidence="7" type="ORF">LR394_10945</name>
</gene>
<sequence>MSKRGAKFLTAEQQRWVGPVFRLLIGGVFLYTGFKKIQDIDDTIRSVRNYQLLPEAIVPTVGSALPVVELILGVLLVAGLLNRFTAVLSFLTSLAFFIGVASAWARGLQIECGCFGNSGFTANPVPGYVRELVLNGAIMLGCVWLIRCGAGRFALDERLGLTPVPEIDAEEARSSNH</sequence>
<dbReference type="GO" id="GO:0030416">
    <property type="term" value="P:methylamine metabolic process"/>
    <property type="evidence" value="ECO:0007669"/>
    <property type="project" value="InterPro"/>
</dbReference>
<dbReference type="GO" id="GO:0005886">
    <property type="term" value="C:plasma membrane"/>
    <property type="evidence" value="ECO:0007669"/>
    <property type="project" value="TreeGrafter"/>
</dbReference>
<keyword evidence="4 5" id="KW-0472">Membrane</keyword>
<keyword evidence="8" id="KW-1185">Reference proteome</keyword>
<comment type="subcellular location">
    <subcellularLocation>
        <location evidence="1">Membrane</location>
        <topology evidence="1">Multi-pass membrane protein</topology>
    </subcellularLocation>
</comment>
<name>A0A9X1NE63_9ACTN</name>
<feature type="domain" description="Methylamine utilisation protein MauE" evidence="6">
    <location>
        <begin position="15"/>
        <end position="146"/>
    </location>
</feature>
<keyword evidence="3 5" id="KW-1133">Transmembrane helix</keyword>
<comment type="caution">
    <text evidence="7">The sequence shown here is derived from an EMBL/GenBank/DDBJ whole genome shotgun (WGS) entry which is preliminary data.</text>
</comment>
<dbReference type="RefSeq" id="WP_231440590.1">
    <property type="nucleotide sequence ID" value="NZ_JAJOMB010000004.1"/>
</dbReference>
<reference evidence="7" key="1">
    <citation type="submission" date="2021-11" db="EMBL/GenBank/DDBJ databases">
        <title>Streptomyces corallinus and Kineosporia corallina sp. nov., two new coral-derived marine actinobacteria.</title>
        <authorList>
            <person name="Buangrab K."/>
            <person name="Sutthacheep M."/>
            <person name="Yeemin T."/>
            <person name="Harunari E."/>
            <person name="Igarashi Y."/>
            <person name="Sripreechasak P."/>
            <person name="Kanchanasin P."/>
            <person name="Tanasupawat S."/>
            <person name="Phongsopitanun W."/>
        </authorList>
    </citation>
    <scope>NUCLEOTIDE SEQUENCE</scope>
    <source>
        <strain evidence="7">JCM 31032</strain>
    </source>
</reference>
<proteinExistence type="predicted"/>
<organism evidence="7 8">
    <name type="scientific">Kineosporia babensis</name>
    <dbReference type="NCBI Taxonomy" id="499548"/>
    <lineage>
        <taxon>Bacteria</taxon>
        <taxon>Bacillati</taxon>
        <taxon>Actinomycetota</taxon>
        <taxon>Actinomycetes</taxon>
        <taxon>Kineosporiales</taxon>
        <taxon>Kineosporiaceae</taxon>
        <taxon>Kineosporia</taxon>
    </lineage>
</organism>
<evidence type="ECO:0000256" key="5">
    <source>
        <dbReference type="SAM" id="Phobius"/>
    </source>
</evidence>
<dbReference type="PANTHER" id="PTHR33452">
    <property type="entry name" value="OXIDOREDUCTASE CATD-RELATED"/>
    <property type="match status" value="1"/>
</dbReference>
<feature type="transmembrane region" description="Helical" evidence="5">
    <location>
        <begin position="20"/>
        <end position="37"/>
    </location>
</feature>
<feature type="transmembrane region" description="Helical" evidence="5">
    <location>
        <begin position="84"/>
        <end position="105"/>
    </location>
</feature>
<evidence type="ECO:0000313" key="8">
    <source>
        <dbReference type="Proteomes" id="UP001138997"/>
    </source>
</evidence>
<dbReference type="AlphaFoldDB" id="A0A9X1NE63"/>
<evidence type="ECO:0000259" key="6">
    <source>
        <dbReference type="Pfam" id="PF07291"/>
    </source>
</evidence>
<evidence type="ECO:0000256" key="1">
    <source>
        <dbReference type="ARBA" id="ARBA00004141"/>
    </source>
</evidence>